<gene>
    <name evidence="3" type="ORF">MSAN_01371000</name>
</gene>
<dbReference type="EMBL" id="JACAZH010000011">
    <property type="protein sequence ID" value="KAF7354578.1"/>
    <property type="molecule type" value="Genomic_DNA"/>
</dbReference>
<name>A0A8H6Y7C7_9AGAR</name>
<comment type="caution">
    <text evidence="3">The sequence shown here is derived from an EMBL/GenBank/DDBJ whole genome shotgun (WGS) entry which is preliminary data.</text>
</comment>
<proteinExistence type="predicted"/>
<protein>
    <submittedName>
        <fullName evidence="3">Uncharacterized protein</fullName>
    </submittedName>
</protein>
<keyword evidence="1" id="KW-0175">Coiled coil</keyword>
<feature type="region of interest" description="Disordered" evidence="2">
    <location>
        <begin position="297"/>
        <end position="328"/>
    </location>
</feature>
<feature type="region of interest" description="Disordered" evidence="2">
    <location>
        <begin position="43"/>
        <end position="76"/>
    </location>
</feature>
<organism evidence="3 4">
    <name type="scientific">Mycena sanguinolenta</name>
    <dbReference type="NCBI Taxonomy" id="230812"/>
    <lineage>
        <taxon>Eukaryota</taxon>
        <taxon>Fungi</taxon>
        <taxon>Dikarya</taxon>
        <taxon>Basidiomycota</taxon>
        <taxon>Agaricomycotina</taxon>
        <taxon>Agaricomycetes</taxon>
        <taxon>Agaricomycetidae</taxon>
        <taxon>Agaricales</taxon>
        <taxon>Marasmiineae</taxon>
        <taxon>Mycenaceae</taxon>
        <taxon>Mycena</taxon>
    </lineage>
</organism>
<feature type="coiled-coil region" evidence="1">
    <location>
        <begin position="336"/>
        <end position="433"/>
    </location>
</feature>
<reference evidence="3" key="1">
    <citation type="submission" date="2020-05" db="EMBL/GenBank/DDBJ databases">
        <title>Mycena genomes resolve the evolution of fungal bioluminescence.</title>
        <authorList>
            <person name="Tsai I.J."/>
        </authorList>
    </citation>
    <scope>NUCLEOTIDE SEQUENCE</scope>
    <source>
        <strain evidence="3">160909Yilan</strain>
    </source>
</reference>
<feature type="region of interest" description="Disordered" evidence="2">
    <location>
        <begin position="88"/>
        <end position="110"/>
    </location>
</feature>
<sequence>MNSAAASINLDTTSLNTEDCLHGHADLLQSLNRVPPRLSSFKLSNLKSGPGSTMVPQGWAQSEPSGSNTVDDGLQSNSRLLDSTNVVNAQNNVKKKHARPSKPTNDDGIAVKNSQITEMECPLDSRTFPTLDPSLAARGITSSNCTLLVDILPANYPSQHYVSQTAKKWQISFLYFSGPDPPPSDIGSPGDIYVSPAASALYGCLPVEGATKCRTWKRWGALRSADSAREVKLNDSGIVGHPYLPGYLLWPVKSSFGWYSLKTVNNTRRDVRSSLENENAEAVTKILIERTLQLQEGKIHGKTGRKRPSTDGWEEPQKKARPSPCPEPTAKMVAEISALKKSHEEQATSIERLEAENATLKKSHREQATSMEQLEAKHAALKKLHTASMQRLQAEYAALKNSHGEQATSIKRLEAANAALKSAVDEASKTQQQKPDRMPFHPEFLDFMRETLTLKEFVAVERIAAESAASDARVQIAALEAKIRGLDYAAQNATPHDTNALCMPQSMSTEAEDRLAALEAENEDLMAAAVRDTATLHRAEACISDQQNKIAAL</sequence>
<keyword evidence="4" id="KW-1185">Reference proteome</keyword>
<dbReference type="OrthoDB" id="3006343at2759"/>
<evidence type="ECO:0000256" key="2">
    <source>
        <dbReference type="SAM" id="MobiDB-lite"/>
    </source>
</evidence>
<dbReference type="Proteomes" id="UP000623467">
    <property type="component" value="Unassembled WGS sequence"/>
</dbReference>
<evidence type="ECO:0000313" key="4">
    <source>
        <dbReference type="Proteomes" id="UP000623467"/>
    </source>
</evidence>
<evidence type="ECO:0000256" key="1">
    <source>
        <dbReference type="SAM" id="Coils"/>
    </source>
</evidence>
<dbReference type="AlphaFoldDB" id="A0A8H6Y7C7"/>
<accession>A0A8H6Y7C7</accession>
<evidence type="ECO:0000313" key="3">
    <source>
        <dbReference type="EMBL" id="KAF7354578.1"/>
    </source>
</evidence>